<comment type="caution">
    <text evidence="1">The sequence shown here is derived from an EMBL/GenBank/DDBJ whole genome shotgun (WGS) entry which is preliminary data.</text>
</comment>
<protein>
    <submittedName>
        <fullName evidence="1">Uncharacterized protein</fullName>
    </submittedName>
</protein>
<proteinExistence type="predicted"/>
<evidence type="ECO:0000313" key="2">
    <source>
        <dbReference type="Proteomes" id="UP000176998"/>
    </source>
</evidence>
<dbReference type="Proteomes" id="UP000176998">
    <property type="component" value="Unassembled WGS sequence"/>
</dbReference>
<reference evidence="1 2" key="1">
    <citation type="submission" date="2016-09" db="EMBL/GenBank/DDBJ databases">
        <authorList>
            <person name="Capua I."/>
            <person name="De Benedictis P."/>
            <person name="Joannis T."/>
            <person name="Lombin L.H."/>
            <person name="Cattoli G."/>
        </authorList>
    </citation>
    <scope>NUCLEOTIDE SEQUENCE [LARGE SCALE GENOMIC DNA]</scope>
    <source>
        <strain evidence="1 2">IMI 309357</strain>
    </source>
</reference>
<dbReference type="EMBL" id="MJBS01000199">
    <property type="protein sequence ID" value="OHE91147.1"/>
    <property type="molecule type" value="Genomic_DNA"/>
</dbReference>
<dbReference type="GeneID" id="34566685"/>
<sequence>MYASLGPLDPFDLLARFPPPAVSTVVDAAGRRSRQG</sequence>
<organism evidence="1 2">
    <name type="scientific">Colletotrichum orchidophilum</name>
    <dbReference type="NCBI Taxonomy" id="1209926"/>
    <lineage>
        <taxon>Eukaryota</taxon>
        <taxon>Fungi</taxon>
        <taxon>Dikarya</taxon>
        <taxon>Ascomycota</taxon>
        <taxon>Pezizomycotina</taxon>
        <taxon>Sordariomycetes</taxon>
        <taxon>Hypocreomycetidae</taxon>
        <taxon>Glomerellales</taxon>
        <taxon>Glomerellaceae</taxon>
        <taxon>Colletotrichum</taxon>
    </lineage>
</organism>
<name>A0A1G4APR4_9PEZI</name>
<dbReference type="AlphaFoldDB" id="A0A1G4APR4"/>
<dbReference type="RefSeq" id="XP_022468320.1">
    <property type="nucleotide sequence ID" value="XM_022625175.1"/>
</dbReference>
<gene>
    <name evidence="1" type="ORF">CORC01_13558</name>
</gene>
<keyword evidence="2" id="KW-1185">Reference proteome</keyword>
<accession>A0A1G4APR4</accession>
<evidence type="ECO:0000313" key="1">
    <source>
        <dbReference type="EMBL" id="OHE91147.1"/>
    </source>
</evidence>